<dbReference type="OrthoDB" id="4347at2759"/>
<proteinExistence type="predicted"/>
<evidence type="ECO:0000313" key="1">
    <source>
        <dbReference type="EMBL" id="PMD25347.1"/>
    </source>
</evidence>
<dbReference type="InterPro" id="IPR055323">
    <property type="entry name" value="C57A10.07/YOR238W"/>
</dbReference>
<dbReference type="AlphaFoldDB" id="A0A2J6QGF7"/>
<gene>
    <name evidence="1" type="ORF">NA56DRAFT_642369</name>
</gene>
<dbReference type="PANTHER" id="PTHR28110:SF1">
    <property type="entry name" value="TRANSMEMBRANE PROTEIN"/>
    <property type="match status" value="1"/>
</dbReference>
<dbReference type="PANTHER" id="PTHR28110">
    <property type="entry name" value="TRANSMEMBRANE PROTEIN"/>
    <property type="match status" value="1"/>
</dbReference>
<organism evidence="1 2">
    <name type="scientific">Hyaloscypha hepaticicola</name>
    <dbReference type="NCBI Taxonomy" id="2082293"/>
    <lineage>
        <taxon>Eukaryota</taxon>
        <taxon>Fungi</taxon>
        <taxon>Dikarya</taxon>
        <taxon>Ascomycota</taxon>
        <taxon>Pezizomycotina</taxon>
        <taxon>Leotiomycetes</taxon>
        <taxon>Helotiales</taxon>
        <taxon>Hyaloscyphaceae</taxon>
        <taxon>Hyaloscypha</taxon>
    </lineage>
</organism>
<evidence type="ECO:0000313" key="2">
    <source>
        <dbReference type="Proteomes" id="UP000235672"/>
    </source>
</evidence>
<keyword evidence="2" id="KW-1185">Reference proteome</keyword>
<name>A0A2J6QGF7_9HELO</name>
<dbReference type="EMBL" id="KZ613470">
    <property type="protein sequence ID" value="PMD25347.1"/>
    <property type="molecule type" value="Genomic_DNA"/>
</dbReference>
<sequence>MSSSIPTHLIIVCCHAIYIGGPTHGLSEKEWLLAPFQKDETTTFTKHIQAGLSLLNSSPSSLLVFSGSKTRREVDKSEAQSYLDLCISNAFWGLLQSDQEKRRVLLEEKALDSFANLLFSLLMFWRETGQWPEKITIISHGFKEDRFMELHVPAIRFPRRRVVFWGIDPEYMREGSKEFERERAKSVRRGEMERGFREWQRDPLGVGSVLSRKRKERNCWGVSQEWFEMREERERSGVKSSMRIVEGGLEEECLRNERQPWEEDVE</sequence>
<dbReference type="STRING" id="1745343.A0A2J6QGF7"/>
<dbReference type="GO" id="GO:0005737">
    <property type="term" value="C:cytoplasm"/>
    <property type="evidence" value="ECO:0007669"/>
    <property type="project" value="TreeGrafter"/>
</dbReference>
<accession>A0A2J6QGF7</accession>
<reference evidence="1 2" key="1">
    <citation type="submission" date="2016-05" db="EMBL/GenBank/DDBJ databases">
        <title>A degradative enzymes factory behind the ericoid mycorrhizal symbiosis.</title>
        <authorList>
            <consortium name="DOE Joint Genome Institute"/>
            <person name="Martino E."/>
            <person name="Morin E."/>
            <person name="Grelet G."/>
            <person name="Kuo A."/>
            <person name="Kohler A."/>
            <person name="Daghino S."/>
            <person name="Barry K."/>
            <person name="Choi C."/>
            <person name="Cichocki N."/>
            <person name="Clum A."/>
            <person name="Copeland A."/>
            <person name="Hainaut M."/>
            <person name="Haridas S."/>
            <person name="Labutti K."/>
            <person name="Lindquist E."/>
            <person name="Lipzen A."/>
            <person name="Khouja H.-R."/>
            <person name="Murat C."/>
            <person name="Ohm R."/>
            <person name="Olson A."/>
            <person name="Spatafora J."/>
            <person name="Veneault-Fourrey C."/>
            <person name="Henrissat B."/>
            <person name="Grigoriev I."/>
            <person name="Martin F."/>
            <person name="Perotto S."/>
        </authorList>
    </citation>
    <scope>NUCLEOTIDE SEQUENCE [LARGE SCALE GENOMIC DNA]</scope>
    <source>
        <strain evidence="1 2">UAMH 7357</strain>
    </source>
</reference>
<dbReference type="Proteomes" id="UP000235672">
    <property type="component" value="Unassembled WGS sequence"/>
</dbReference>
<protein>
    <submittedName>
        <fullName evidence="1">DUF218 domain-containing protein</fullName>
    </submittedName>
</protein>